<gene>
    <name evidence="3" type="ordered locus">BN6_80780</name>
</gene>
<feature type="transmembrane region" description="Helical" evidence="2">
    <location>
        <begin position="101"/>
        <end position="124"/>
    </location>
</feature>
<name>K0KAF8_SACES</name>
<dbReference type="Proteomes" id="UP000006281">
    <property type="component" value="Chromosome"/>
</dbReference>
<evidence type="ECO:0000313" key="4">
    <source>
        <dbReference type="Proteomes" id="UP000006281"/>
    </source>
</evidence>
<feature type="region of interest" description="Disordered" evidence="1">
    <location>
        <begin position="1"/>
        <end position="41"/>
    </location>
</feature>
<dbReference type="HOGENOM" id="CLU_102137_3_0_11"/>
<organism evidence="3 4">
    <name type="scientific">Saccharothrix espanaensis (strain ATCC 51144 / DSM 44229 / JCM 9112 / NBRC 15066 / NRRL 15764)</name>
    <dbReference type="NCBI Taxonomy" id="1179773"/>
    <lineage>
        <taxon>Bacteria</taxon>
        <taxon>Bacillati</taxon>
        <taxon>Actinomycetota</taxon>
        <taxon>Actinomycetes</taxon>
        <taxon>Pseudonocardiales</taxon>
        <taxon>Pseudonocardiaceae</taxon>
        <taxon>Saccharothrix</taxon>
    </lineage>
</organism>
<dbReference type="KEGG" id="sesp:BN6_80780"/>
<dbReference type="eggNOG" id="COG1716">
    <property type="taxonomic scope" value="Bacteria"/>
</dbReference>
<feature type="transmembrane region" description="Helical" evidence="2">
    <location>
        <begin position="157"/>
        <end position="175"/>
    </location>
</feature>
<accession>K0KAF8</accession>
<feature type="transmembrane region" description="Helical" evidence="2">
    <location>
        <begin position="131"/>
        <end position="151"/>
    </location>
</feature>
<dbReference type="AlphaFoldDB" id="K0KAF8"/>
<dbReference type="PATRIC" id="fig|1179773.3.peg.8154"/>
<dbReference type="EMBL" id="HE804045">
    <property type="protein sequence ID" value="CCH35296.1"/>
    <property type="molecule type" value="Genomic_DNA"/>
</dbReference>
<dbReference type="STRING" id="1179773.BN6_80780"/>
<keyword evidence="4" id="KW-1185">Reference proteome</keyword>
<keyword evidence="2" id="KW-0812">Transmembrane</keyword>
<keyword evidence="2" id="KW-0472">Membrane</keyword>
<feature type="transmembrane region" description="Helical" evidence="2">
    <location>
        <begin position="55"/>
        <end position="74"/>
    </location>
</feature>
<protein>
    <submittedName>
        <fullName evidence="3">Putative membrane protein</fullName>
    </submittedName>
</protein>
<evidence type="ECO:0000256" key="1">
    <source>
        <dbReference type="SAM" id="MobiDB-lite"/>
    </source>
</evidence>
<evidence type="ECO:0000313" key="3">
    <source>
        <dbReference type="EMBL" id="CCH35296.1"/>
    </source>
</evidence>
<proteinExistence type="predicted"/>
<evidence type="ECO:0000256" key="2">
    <source>
        <dbReference type="SAM" id="Phobius"/>
    </source>
</evidence>
<keyword evidence="2" id="KW-1133">Transmembrane helix</keyword>
<sequence length="187" mass="19575">MVLAFPDVTTPQDPDRGPQQPHIPAPPPLSESELHGTPSAAGPALPVPKEVQISFWIWIAGAVLSVIGGLLAFAQRDAVADALRRAPQTADLSAEEFDALVSANIMITAVVGVVMAGLYVLFAFKARAGRNWARVVLAALTVLGLLSTLLVGAGVSGLLTSLISVVAVVLLYLPNSKAYFDSVKRAR</sequence>
<reference evidence="3 4" key="1">
    <citation type="journal article" date="2012" name="BMC Genomics">
        <title>Complete genome sequence of Saccharothrix espanaensis DSM 44229T and comparison to the other completely sequenced Pseudonocardiaceae.</title>
        <authorList>
            <person name="Strobel T."/>
            <person name="Al-Dilaimi A."/>
            <person name="Blom J."/>
            <person name="Gessner A."/>
            <person name="Kalinowski J."/>
            <person name="Luzhetska M."/>
            <person name="Puhler A."/>
            <person name="Szczepanowski R."/>
            <person name="Bechthold A."/>
            <person name="Ruckert C."/>
        </authorList>
    </citation>
    <scope>NUCLEOTIDE SEQUENCE [LARGE SCALE GENOMIC DNA]</scope>
    <source>
        <strain evidence="4">ATCC 51144 / DSM 44229 / JCM 9112 / NBRC 15066 / NRRL 15764</strain>
    </source>
</reference>